<feature type="region of interest" description="Disordered" evidence="1">
    <location>
        <begin position="318"/>
        <end position="338"/>
    </location>
</feature>
<feature type="transmembrane region" description="Helical" evidence="2">
    <location>
        <begin position="290"/>
        <end position="307"/>
    </location>
</feature>
<gene>
    <name evidence="4" type="ORF">D9757_010443</name>
</gene>
<evidence type="ECO:0000313" key="5">
    <source>
        <dbReference type="Proteomes" id="UP000518752"/>
    </source>
</evidence>
<evidence type="ECO:0000313" key="4">
    <source>
        <dbReference type="EMBL" id="KAF5369614.1"/>
    </source>
</evidence>
<reference evidence="4 5" key="1">
    <citation type="journal article" date="2020" name="ISME J.">
        <title>Uncovering the hidden diversity of litter-decomposition mechanisms in mushroom-forming fungi.</title>
        <authorList>
            <person name="Floudas D."/>
            <person name="Bentzer J."/>
            <person name="Ahren D."/>
            <person name="Johansson T."/>
            <person name="Persson P."/>
            <person name="Tunlid A."/>
        </authorList>
    </citation>
    <scope>NUCLEOTIDE SEQUENCE [LARGE SCALE GENOMIC DNA]</scope>
    <source>
        <strain evidence="4 5">CBS 406.79</strain>
    </source>
</reference>
<feature type="transmembrane region" description="Helical" evidence="2">
    <location>
        <begin position="250"/>
        <end position="269"/>
    </location>
</feature>
<proteinExistence type="predicted"/>
<feature type="transmembrane region" description="Helical" evidence="2">
    <location>
        <begin position="162"/>
        <end position="185"/>
    </location>
</feature>
<keyword evidence="2" id="KW-0812">Transmembrane</keyword>
<feature type="transmembrane region" description="Helical" evidence="2">
    <location>
        <begin position="217"/>
        <end position="244"/>
    </location>
</feature>
<sequence length="981" mass="111926">MFQPTALVKNAGLQQPLIASFILLGTMESGPKHLFGLSQSQNQDHRVFNVDDDDYEQKFPEDPIFHETGSNARVWRTYLAESHKFDENMIGEARDGLDSMLVFAGLFSAVVTSFLVEEAQNLRPDYAQLSATLLYVLVSDSGGIGSSLPNPASKFVPDARDVWVNGLWAVSLTLSLVVALASVLVKQWLRRYLAFRSGTPAERSHLRHYRFMGFETWHVSTIVGSLPVIMHLSLALFLAGLVLFFVPLHSVLSCIIGSITSVVYVLYFASNTLPIFFPQCPYRTPCTTSFLFLGRFFHLLVLRLWQIKSLFKPQKNNSFYPEEEDSLDTETKPSSLDDLERSAVESTVRNVDDPLSVHALHWLFTTSTNTSVHSVVLQAIGGLQSHNAVRQATKTLFNKRKCKPVLEHLIFSCTTRAPGHHSEWNRVPIHHLESVLERLCRTWLFLPRYASGTMGSRVSIEYECCLNDPESVVRQSVFLSLTDSIPNHPAPDYLEFALNNRLTKHRFFVWAAFLETSWYSNARGRHAASEYSTAAILSYYDDFLGKQCQRPPVDPSKEVVLMDVATDPEHAPLTQTWMLRMLARDDTHRYHRLPQSNRIIEAMLQFLLHHLWDDLPEDKFWEYLSDVLRRFDIIQADWIFHKSNSCNFSISSFIIKFSEKWLSRPDYEPSALERLLAKNVNRYWRLKVLEVGGPELFMLQEAIQHCRSTSGPAQFKDFAVGVTGLLNALKSGSIEAHRTFINDNYLTLLFEYHKNHPNTSTALVSTFVRGLQVVEGSEQARFINHLFEPQNGRYAIVLLIIEQRHSWDKLSSDVHHFAKLCQQHQWLIDLREWLRLIAKFLEVTNKEDRELLEAEIGMDVPLSRSAYNCWEVEESIRSLDKYLAKTQVNISPITSNRQELELPHVHEGSVVVQGQTEDLEIAPGSSALQELKDVADTLNVQSSSLQHTAASWWRKVSDAVRGVGKQDLEKSPPSRDTLPIW</sequence>
<evidence type="ECO:0000256" key="1">
    <source>
        <dbReference type="SAM" id="MobiDB-lite"/>
    </source>
</evidence>
<dbReference type="AlphaFoldDB" id="A0A8H5GRE4"/>
<organism evidence="4 5">
    <name type="scientific">Collybiopsis confluens</name>
    <dbReference type="NCBI Taxonomy" id="2823264"/>
    <lineage>
        <taxon>Eukaryota</taxon>
        <taxon>Fungi</taxon>
        <taxon>Dikarya</taxon>
        <taxon>Basidiomycota</taxon>
        <taxon>Agaricomycotina</taxon>
        <taxon>Agaricomycetes</taxon>
        <taxon>Agaricomycetidae</taxon>
        <taxon>Agaricales</taxon>
        <taxon>Marasmiineae</taxon>
        <taxon>Omphalotaceae</taxon>
        <taxon>Collybiopsis</taxon>
    </lineage>
</organism>
<feature type="transmembrane region" description="Helical" evidence="2">
    <location>
        <begin position="97"/>
        <end position="116"/>
    </location>
</feature>
<keyword evidence="5" id="KW-1185">Reference proteome</keyword>
<comment type="caution">
    <text evidence="4">The sequence shown here is derived from an EMBL/GenBank/DDBJ whole genome shotgun (WGS) entry which is preliminary data.</text>
</comment>
<dbReference type="InterPro" id="IPR045338">
    <property type="entry name" value="DUF6535"/>
</dbReference>
<dbReference type="EMBL" id="JAACJN010000127">
    <property type="protein sequence ID" value="KAF5369614.1"/>
    <property type="molecule type" value="Genomic_DNA"/>
</dbReference>
<keyword evidence="2" id="KW-0472">Membrane</keyword>
<protein>
    <recommendedName>
        <fullName evidence="3">DUF6535 domain-containing protein</fullName>
    </recommendedName>
</protein>
<evidence type="ECO:0000259" key="3">
    <source>
        <dbReference type="Pfam" id="PF20153"/>
    </source>
</evidence>
<evidence type="ECO:0000256" key="2">
    <source>
        <dbReference type="SAM" id="Phobius"/>
    </source>
</evidence>
<accession>A0A8H5GRE4</accession>
<keyword evidence="2" id="KW-1133">Transmembrane helix</keyword>
<name>A0A8H5GRE4_9AGAR</name>
<dbReference type="OrthoDB" id="3235960at2759"/>
<feature type="domain" description="DUF6535" evidence="3">
    <location>
        <begin position="75"/>
        <end position="245"/>
    </location>
</feature>
<dbReference type="Pfam" id="PF20153">
    <property type="entry name" value="DUF6535"/>
    <property type="match status" value="1"/>
</dbReference>
<dbReference type="Proteomes" id="UP000518752">
    <property type="component" value="Unassembled WGS sequence"/>
</dbReference>